<comment type="caution">
    <text evidence="1">The sequence shown here is derived from an EMBL/GenBank/DDBJ whole genome shotgun (WGS) entry which is preliminary data.</text>
</comment>
<accession>A0A838XT99</accession>
<proteinExistence type="predicted"/>
<sequence length="28" mass="3096">MTGLLLANSVGWQLTEGWVLLSIGLYLF</sequence>
<organism evidence="1 2">
    <name type="scientific">Stappia taiwanensis</name>
    <dbReference type="NCBI Taxonomy" id="992267"/>
    <lineage>
        <taxon>Bacteria</taxon>
        <taxon>Pseudomonadati</taxon>
        <taxon>Pseudomonadota</taxon>
        <taxon>Alphaproteobacteria</taxon>
        <taxon>Hyphomicrobiales</taxon>
        <taxon>Stappiaceae</taxon>
        <taxon>Stappia</taxon>
    </lineage>
</organism>
<reference evidence="1 2" key="1">
    <citation type="submission" date="2020-07" db="EMBL/GenBank/DDBJ databases">
        <authorList>
            <person name="Li M."/>
        </authorList>
    </citation>
    <scope>NUCLEOTIDE SEQUENCE [LARGE SCALE GENOMIC DNA]</scope>
    <source>
        <strain evidence="1 2">DSM 23284</strain>
    </source>
</reference>
<reference evidence="1 2" key="2">
    <citation type="submission" date="2020-08" db="EMBL/GenBank/DDBJ databases">
        <title>Stappia taiwanensis sp. nov., isolated from a coastal thermal spring.</title>
        <authorList>
            <person name="Kampfer P."/>
        </authorList>
    </citation>
    <scope>NUCLEOTIDE SEQUENCE [LARGE SCALE GENOMIC DNA]</scope>
    <source>
        <strain evidence="1 2">DSM 23284</strain>
    </source>
</reference>
<dbReference type="EMBL" id="JACEON010000022">
    <property type="protein sequence ID" value="MBA4613655.1"/>
    <property type="molecule type" value="Genomic_DNA"/>
</dbReference>
<evidence type="ECO:0000313" key="1">
    <source>
        <dbReference type="EMBL" id="MBA4613655.1"/>
    </source>
</evidence>
<protein>
    <submittedName>
        <fullName evidence="1">DUF2269 domain-containing protein</fullName>
    </submittedName>
</protein>
<keyword evidence="2" id="KW-1185">Reference proteome</keyword>
<evidence type="ECO:0000313" key="2">
    <source>
        <dbReference type="Proteomes" id="UP000559404"/>
    </source>
</evidence>
<feature type="non-terminal residue" evidence="1">
    <location>
        <position position="28"/>
    </location>
</feature>
<name>A0A838XT99_9HYPH</name>
<dbReference type="Proteomes" id="UP000559404">
    <property type="component" value="Unassembled WGS sequence"/>
</dbReference>
<gene>
    <name evidence="1" type="ORF">H1W37_18510</name>
</gene>
<dbReference type="AlphaFoldDB" id="A0A838XT99"/>